<evidence type="ECO:0000256" key="1">
    <source>
        <dbReference type="SAM" id="MobiDB-lite"/>
    </source>
</evidence>
<keyword evidence="5" id="KW-1185">Reference proteome</keyword>
<feature type="compositionally biased region" description="Basic and acidic residues" evidence="1">
    <location>
        <begin position="30"/>
        <end position="40"/>
    </location>
</feature>
<feature type="transmembrane region" description="Helical" evidence="2">
    <location>
        <begin position="224"/>
        <end position="247"/>
    </location>
</feature>
<feature type="region of interest" description="Disordered" evidence="1">
    <location>
        <begin position="132"/>
        <end position="158"/>
    </location>
</feature>
<proteinExistence type="predicted"/>
<keyword evidence="2" id="KW-1133">Transmembrane helix</keyword>
<evidence type="ECO:0000256" key="2">
    <source>
        <dbReference type="SAM" id="Phobius"/>
    </source>
</evidence>
<sequence>MTSFTPSRRSRIHPIESRISALYHSVPQDVRDEANARSRSEPSYGRRNGSKKGVTFIDTGALAVRSPTTTNVTSPENTSAEAWSQCATAMKEHEEAQIQAWKEEIDTELVFAALFSAILTAFDVEVYKMLQPSSNSQSSSNPPPNNSTSSSNSNSQSEPDTAAVAINALWFSALICSVAAASISILVRQWLNQYTSGLTGVSPGVARLRQLRRDGRKKWKVAEIMMLLPILLQGAVVLFLIGLILFLKQLNNEIMKIASVLIALLLTFVFVTTILPTFKDDCSYQSPQAWGFFVVFQAVKKPLRSLARYISAQAKRWTTPGVDGYFHRLRSRWSQTLVQKLARFANKPNTYSWVARERVLVQSTGAMLDQHLLVEADAMLLEDEFLSEVVRPCLNDMEPEAAIKSYYDIMGHRADLIEHGRPYFDARNDRTESIAILADLTLDALRQTRVEPASRDHAIKIMGILEPLLVRTLSLSYCYFCEVFCSLLDDEDEDIRHLAFSILYQQLWRNLDLADQHTAENCHDLTALVGFMAKARQDKNLKHFLDACDLVICLATLPSLTSADYAQMRTDLQDTLQHLASFFETPLWRNDPRLLYSIARIAPHLVVLEKKFPRVLEDAFIDVFEGVVEHARQLNTNSYGNWEDKLIVLEVSLGELRTLRQGEGHDRRPSNDEGRRPSFMRRSPLLLPDP</sequence>
<organism evidence="4 5">
    <name type="scientific">Trametes coccinea (strain BRFM310)</name>
    <name type="common">Pycnoporus coccineus</name>
    <dbReference type="NCBI Taxonomy" id="1353009"/>
    <lineage>
        <taxon>Eukaryota</taxon>
        <taxon>Fungi</taxon>
        <taxon>Dikarya</taxon>
        <taxon>Basidiomycota</taxon>
        <taxon>Agaricomycotina</taxon>
        <taxon>Agaricomycetes</taxon>
        <taxon>Polyporales</taxon>
        <taxon>Polyporaceae</taxon>
        <taxon>Trametes</taxon>
    </lineage>
</organism>
<feature type="transmembrane region" description="Helical" evidence="2">
    <location>
        <begin position="259"/>
        <end position="278"/>
    </location>
</feature>
<feature type="transmembrane region" description="Helical" evidence="2">
    <location>
        <begin position="164"/>
        <end position="187"/>
    </location>
</feature>
<keyword evidence="2" id="KW-0472">Membrane</keyword>
<dbReference type="AlphaFoldDB" id="A0A1Y2IML3"/>
<dbReference type="EMBL" id="KZ084106">
    <property type="protein sequence ID" value="OSD02349.1"/>
    <property type="molecule type" value="Genomic_DNA"/>
</dbReference>
<gene>
    <name evidence="4" type="ORF">PYCCODRAFT_1411299</name>
</gene>
<feature type="domain" description="DUF6535" evidence="3">
    <location>
        <begin position="83"/>
        <end position="247"/>
    </location>
</feature>
<keyword evidence="2" id="KW-0812">Transmembrane</keyword>
<feature type="region of interest" description="Disordered" evidence="1">
    <location>
        <begin position="30"/>
        <end position="80"/>
    </location>
</feature>
<feature type="region of interest" description="Disordered" evidence="1">
    <location>
        <begin position="660"/>
        <end position="690"/>
    </location>
</feature>
<dbReference type="InterPro" id="IPR045338">
    <property type="entry name" value="DUF6535"/>
</dbReference>
<feature type="compositionally biased region" description="Basic and acidic residues" evidence="1">
    <location>
        <begin position="660"/>
        <end position="676"/>
    </location>
</feature>
<evidence type="ECO:0000313" key="4">
    <source>
        <dbReference type="EMBL" id="OSD02349.1"/>
    </source>
</evidence>
<reference evidence="4 5" key="1">
    <citation type="journal article" date="2015" name="Biotechnol. Biofuels">
        <title>Enhanced degradation of softwood versus hardwood by the white-rot fungus Pycnoporus coccineus.</title>
        <authorList>
            <person name="Couturier M."/>
            <person name="Navarro D."/>
            <person name="Chevret D."/>
            <person name="Henrissat B."/>
            <person name="Piumi F."/>
            <person name="Ruiz-Duenas F.J."/>
            <person name="Martinez A.T."/>
            <person name="Grigoriev I.V."/>
            <person name="Riley R."/>
            <person name="Lipzen A."/>
            <person name="Berrin J.G."/>
            <person name="Master E.R."/>
            <person name="Rosso M.N."/>
        </authorList>
    </citation>
    <scope>NUCLEOTIDE SEQUENCE [LARGE SCALE GENOMIC DNA]</scope>
    <source>
        <strain evidence="4 5">BRFM310</strain>
    </source>
</reference>
<evidence type="ECO:0000259" key="3">
    <source>
        <dbReference type="Pfam" id="PF20153"/>
    </source>
</evidence>
<feature type="compositionally biased region" description="Low complexity" evidence="1">
    <location>
        <begin position="132"/>
        <end position="157"/>
    </location>
</feature>
<protein>
    <recommendedName>
        <fullName evidence="3">DUF6535 domain-containing protein</fullName>
    </recommendedName>
</protein>
<accession>A0A1Y2IML3</accession>
<name>A0A1Y2IML3_TRAC3</name>
<dbReference type="OrthoDB" id="2796682at2759"/>
<feature type="compositionally biased region" description="Polar residues" evidence="1">
    <location>
        <begin position="66"/>
        <end position="80"/>
    </location>
</feature>
<evidence type="ECO:0000313" key="5">
    <source>
        <dbReference type="Proteomes" id="UP000193067"/>
    </source>
</evidence>
<dbReference type="Pfam" id="PF20153">
    <property type="entry name" value="DUF6535"/>
    <property type="match status" value="1"/>
</dbReference>
<dbReference type="Proteomes" id="UP000193067">
    <property type="component" value="Unassembled WGS sequence"/>
</dbReference>